<keyword evidence="2" id="KW-1185">Reference proteome</keyword>
<sequence length="156" mass="17667">MDVKKFNLFIQQGADRVSYLRLSCSEFLLSGSPKTQARFLNSSGMKSPQNKALVIQSQHPELYLRPPTCGRAGSDIDTVIGNRDILEEFYWAVDMLVSTLEYDIAVLPSIPFYATQTAAFLDHRVAVRLCQQTMAPSNIRMKKLQTAKTYRRSFPV</sequence>
<organism evidence="1 2">
    <name type="scientific">Aspergillus bertholletiae</name>
    <dbReference type="NCBI Taxonomy" id="1226010"/>
    <lineage>
        <taxon>Eukaryota</taxon>
        <taxon>Fungi</taxon>
        <taxon>Dikarya</taxon>
        <taxon>Ascomycota</taxon>
        <taxon>Pezizomycotina</taxon>
        <taxon>Eurotiomycetes</taxon>
        <taxon>Eurotiomycetidae</taxon>
        <taxon>Eurotiales</taxon>
        <taxon>Aspergillaceae</taxon>
        <taxon>Aspergillus</taxon>
        <taxon>Aspergillus subgen. Circumdati</taxon>
    </lineage>
</organism>
<proteinExistence type="predicted"/>
<evidence type="ECO:0000313" key="2">
    <source>
        <dbReference type="Proteomes" id="UP000326198"/>
    </source>
</evidence>
<gene>
    <name evidence="1" type="ORF">BDV26DRAFT_291176</name>
</gene>
<accession>A0A5N7BCT2</accession>
<name>A0A5N7BCT2_9EURO</name>
<protein>
    <submittedName>
        <fullName evidence="1">Uncharacterized protein</fullName>
    </submittedName>
</protein>
<dbReference type="Proteomes" id="UP000326198">
    <property type="component" value="Unassembled WGS sequence"/>
</dbReference>
<dbReference type="EMBL" id="ML736192">
    <property type="protein sequence ID" value="KAE8379578.1"/>
    <property type="molecule type" value="Genomic_DNA"/>
</dbReference>
<evidence type="ECO:0000313" key="1">
    <source>
        <dbReference type="EMBL" id="KAE8379578.1"/>
    </source>
</evidence>
<reference evidence="1 2" key="1">
    <citation type="submission" date="2019-04" db="EMBL/GenBank/DDBJ databases">
        <title>Friends and foes A comparative genomics studyof 23 Aspergillus species from section Flavi.</title>
        <authorList>
            <consortium name="DOE Joint Genome Institute"/>
            <person name="Kjaerbolling I."/>
            <person name="Vesth T."/>
            <person name="Frisvad J.C."/>
            <person name="Nybo J.L."/>
            <person name="Theobald S."/>
            <person name="Kildgaard S."/>
            <person name="Isbrandt T."/>
            <person name="Kuo A."/>
            <person name="Sato A."/>
            <person name="Lyhne E.K."/>
            <person name="Kogle M.E."/>
            <person name="Wiebenga A."/>
            <person name="Kun R.S."/>
            <person name="Lubbers R.J."/>
            <person name="Makela M.R."/>
            <person name="Barry K."/>
            <person name="Chovatia M."/>
            <person name="Clum A."/>
            <person name="Daum C."/>
            <person name="Haridas S."/>
            <person name="He G."/>
            <person name="LaButti K."/>
            <person name="Lipzen A."/>
            <person name="Mondo S."/>
            <person name="Riley R."/>
            <person name="Salamov A."/>
            <person name="Simmons B.A."/>
            <person name="Magnuson J.K."/>
            <person name="Henrissat B."/>
            <person name="Mortensen U.H."/>
            <person name="Larsen T.O."/>
            <person name="Devries R.P."/>
            <person name="Grigoriev I.V."/>
            <person name="Machida M."/>
            <person name="Baker S.E."/>
            <person name="Andersen M.R."/>
        </authorList>
    </citation>
    <scope>NUCLEOTIDE SEQUENCE [LARGE SCALE GENOMIC DNA]</scope>
    <source>
        <strain evidence="1 2">IBT 29228</strain>
    </source>
</reference>
<dbReference type="AlphaFoldDB" id="A0A5N7BCT2"/>